<evidence type="ECO:0000313" key="3">
    <source>
        <dbReference type="EMBL" id="ROT42646.1"/>
    </source>
</evidence>
<dbReference type="AlphaFoldDB" id="A0A3N2Q7F9"/>
<evidence type="ECO:0000256" key="2">
    <source>
        <dbReference type="SAM" id="Phobius"/>
    </source>
</evidence>
<keyword evidence="2" id="KW-0472">Membrane</keyword>
<gene>
    <name evidence="3" type="ORF">SODALDRAFT_347569</name>
</gene>
<feature type="compositionally biased region" description="Polar residues" evidence="1">
    <location>
        <begin position="308"/>
        <end position="319"/>
    </location>
</feature>
<keyword evidence="2" id="KW-1133">Transmembrane helix</keyword>
<dbReference type="Proteomes" id="UP000272025">
    <property type="component" value="Unassembled WGS sequence"/>
</dbReference>
<keyword evidence="4" id="KW-1185">Reference proteome</keyword>
<evidence type="ECO:0000313" key="4">
    <source>
        <dbReference type="Proteomes" id="UP000272025"/>
    </source>
</evidence>
<feature type="transmembrane region" description="Helical" evidence="2">
    <location>
        <begin position="148"/>
        <end position="165"/>
    </location>
</feature>
<name>A0A3N2Q7F9_SODAK</name>
<evidence type="ECO:0000256" key="1">
    <source>
        <dbReference type="SAM" id="MobiDB-lite"/>
    </source>
</evidence>
<keyword evidence="2" id="KW-0812">Transmembrane</keyword>
<accession>A0A3N2Q7F9</accession>
<feature type="compositionally biased region" description="Basic and acidic residues" evidence="1">
    <location>
        <begin position="39"/>
        <end position="55"/>
    </location>
</feature>
<dbReference type="EMBL" id="ML119051">
    <property type="protein sequence ID" value="ROT42646.1"/>
    <property type="molecule type" value="Genomic_DNA"/>
</dbReference>
<feature type="transmembrane region" description="Helical" evidence="2">
    <location>
        <begin position="92"/>
        <end position="110"/>
    </location>
</feature>
<feature type="compositionally biased region" description="Acidic residues" evidence="1">
    <location>
        <begin position="66"/>
        <end position="79"/>
    </location>
</feature>
<reference evidence="3 4" key="1">
    <citation type="journal article" date="2018" name="Mol. Ecol.">
        <title>The obligate alkalophilic soda-lake fungus Sodiomyces alkalinus has shifted to a protein diet.</title>
        <authorList>
            <person name="Grum-Grzhimaylo A.A."/>
            <person name="Falkoski D.L."/>
            <person name="van den Heuvel J."/>
            <person name="Valero-Jimenez C.A."/>
            <person name="Min B."/>
            <person name="Choi I.G."/>
            <person name="Lipzen A."/>
            <person name="Daum C.G."/>
            <person name="Aanen D.K."/>
            <person name="Tsang A."/>
            <person name="Henrissat B."/>
            <person name="Bilanenko E.N."/>
            <person name="de Vries R.P."/>
            <person name="van Kan J.A.L."/>
            <person name="Grigoriev I.V."/>
            <person name="Debets A.J.M."/>
        </authorList>
    </citation>
    <scope>NUCLEOTIDE SEQUENCE [LARGE SCALE GENOMIC DNA]</scope>
    <source>
        <strain evidence="3 4">F11</strain>
    </source>
</reference>
<proteinExistence type="predicted"/>
<sequence length="337" mass="37519">MAPLPYAIDTPMNAPVPTAIPLSHLPRPDDETLGSIYIDGRDAESDNKIFRPNDKRSRRRSANANPDDDEVEDRDEDDNNDNKDKDKAPNRGIISVVWCSCFLVIYLMMPRSMRPQPKGYPVYRWAVLGTFWGTLFTFAPIIVSLLGIWLLLYCLFAHPLAVLARRATGKRRKPRSHWHPAILLNRIVFPSEDNLPPNSENKPETDTERAAPNTIRSSEPSVSLMPGSPQQVHSNPTQPPLSTVPEQVEHQRETQRPQQELRGQRDAVEGAPAIMDPGPSLAQSARKTQDHGGRHRSVHFAGEDAIFTSPNSADRSSAPPQDASPKRDEVTVTAPST</sequence>
<feature type="compositionally biased region" description="Polar residues" evidence="1">
    <location>
        <begin position="228"/>
        <end position="245"/>
    </location>
</feature>
<dbReference type="RefSeq" id="XP_028470452.1">
    <property type="nucleotide sequence ID" value="XM_028613313.1"/>
</dbReference>
<feature type="region of interest" description="Disordered" evidence="1">
    <location>
        <begin position="1"/>
        <end position="87"/>
    </location>
</feature>
<protein>
    <submittedName>
        <fullName evidence="3">Uncharacterized protein</fullName>
    </submittedName>
</protein>
<organism evidence="3 4">
    <name type="scientific">Sodiomyces alkalinus (strain CBS 110278 / VKM F-3762 / F11)</name>
    <name type="common">Alkaliphilic filamentous fungus</name>
    <dbReference type="NCBI Taxonomy" id="1314773"/>
    <lineage>
        <taxon>Eukaryota</taxon>
        <taxon>Fungi</taxon>
        <taxon>Dikarya</taxon>
        <taxon>Ascomycota</taxon>
        <taxon>Pezizomycotina</taxon>
        <taxon>Sordariomycetes</taxon>
        <taxon>Hypocreomycetidae</taxon>
        <taxon>Glomerellales</taxon>
        <taxon>Plectosphaerellaceae</taxon>
        <taxon>Sodiomyces</taxon>
    </lineage>
</organism>
<dbReference type="GeneID" id="39581791"/>
<feature type="region of interest" description="Disordered" evidence="1">
    <location>
        <begin position="193"/>
        <end position="337"/>
    </location>
</feature>